<evidence type="ECO:0000313" key="3">
    <source>
        <dbReference type="EMBL" id="WWY02234.1"/>
    </source>
</evidence>
<dbReference type="EMBL" id="CP146598">
    <property type="protein sequence ID" value="WWY02234.1"/>
    <property type="molecule type" value="Genomic_DNA"/>
</dbReference>
<proteinExistence type="predicted"/>
<dbReference type="Proteomes" id="UP001149607">
    <property type="component" value="Chromosome"/>
</dbReference>
<dbReference type="EMBL" id="JAPQFL010000004">
    <property type="protein sequence ID" value="MDD9328184.1"/>
    <property type="molecule type" value="Genomic_DNA"/>
</dbReference>
<name>A0A9X4E2T9_9NEIS</name>
<dbReference type="InterPro" id="IPR008136">
    <property type="entry name" value="CinA_C"/>
</dbReference>
<reference evidence="2" key="1">
    <citation type="submission" date="2022-10" db="EMBL/GenBank/DDBJ databases">
        <authorList>
            <person name="Boutroux M."/>
        </authorList>
    </citation>
    <scope>NUCLEOTIDE SEQUENCE</scope>
    <source>
        <strain evidence="2">51.81</strain>
    </source>
</reference>
<evidence type="ECO:0000259" key="1">
    <source>
        <dbReference type="Pfam" id="PF02464"/>
    </source>
</evidence>
<dbReference type="InterPro" id="IPR036653">
    <property type="entry name" value="CinA-like_C"/>
</dbReference>
<gene>
    <name evidence="2" type="ORF">ORY91_001602</name>
    <name evidence="3" type="ORF">V9W64_05670</name>
</gene>
<evidence type="ECO:0000313" key="2">
    <source>
        <dbReference type="EMBL" id="MDD9328184.1"/>
    </source>
</evidence>
<dbReference type="SUPFAM" id="SSF142433">
    <property type="entry name" value="CinA-like"/>
    <property type="match status" value="1"/>
</dbReference>
<keyword evidence="4" id="KW-1185">Reference proteome</keyword>
<organism evidence="2">
    <name type="scientific">Neisseria leonii</name>
    <dbReference type="NCBI Taxonomy" id="2995413"/>
    <lineage>
        <taxon>Bacteria</taxon>
        <taxon>Pseudomonadati</taxon>
        <taxon>Pseudomonadota</taxon>
        <taxon>Betaproteobacteria</taxon>
        <taxon>Neisseriales</taxon>
        <taxon>Neisseriaceae</taxon>
        <taxon>Neisseria</taxon>
    </lineage>
</organism>
<evidence type="ECO:0000313" key="4">
    <source>
        <dbReference type="Proteomes" id="UP001149607"/>
    </source>
</evidence>
<dbReference type="Pfam" id="PF02464">
    <property type="entry name" value="CinA"/>
    <property type="match status" value="1"/>
</dbReference>
<dbReference type="NCBIfam" id="TIGR00199">
    <property type="entry name" value="PncC_domain"/>
    <property type="match status" value="1"/>
</dbReference>
<sequence length="176" mass="17496">MERIEAAMAKLAARLAQSGQTVAAAESCTGGLVAAALTELPGSSAWFHQGWVTYSNEAKQQQLGVRAETLAAFGAVSCETVAEMALGARRIAGADWALAVSGIAGPGGGSAEKPVGTVCFALAGASGVQTRQCRFSGGRSAVRGQAAAFVLDWLSAVLDGQAVAGGGGSAYNTACS</sequence>
<dbReference type="RefSeq" id="WP_274585285.1">
    <property type="nucleotide sequence ID" value="NZ_CP146598.1"/>
</dbReference>
<feature type="domain" description="CinA C-terminal" evidence="1">
    <location>
        <begin position="7"/>
        <end position="157"/>
    </location>
</feature>
<dbReference type="AlphaFoldDB" id="A0A9X4E2T9"/>
<dbReference type="Gene3D" id="3.90.950.20">
    <property type="entry name" value="CinA-like"/>
    <property type="match status" value="1"/>
</dbReference>
<protein>
    <submittedName>
        <fullName evidence="2">Nicotinamide-nucleotide amidohydrolase family protein</fullName>
    </submittedName>
</protein>
<accession>A0A9X4E2T9</accession>
<reference evidence="3" key="2">
    <citation type="submission" date="2024-02" db="EMBL/GenBank/DDBJ databases">
        <title>Neisseria leonii sp. nov.</title>
        <authorList>
            <person name="Boutroux M."/>
            <person name="Favre-Rochex S."/>
            <person name="Gorgette O."/>
            <person name="Touak G."/>
            <person name="Muhle E."/>
            <person name="Chesneau O."/>
            <person name="Clermont D."/>
            <person name="Rahi P."/>
        </authorList>
    </citation>
    <scope>NUCLEOTIDE SEQUENCE</scope>
    <source>
        <strain evidence="3">51.81</strain>
    </source>
</reference>